<organism evidence="1 2">
    <name type="scientific">Popillia japonica</name>
    <name type="common">Japanese beetle</name>
    <dbReference type="NCBI Taxonomy" id="7064"/>
    <lineage>
        <taxon>Eukaryota</taxon>
        <taxon>Metazoa</taxon>
        <taxon>Ecdysozoa</taxon>
        <taxon>Arthropoda</taxon>
        <taxon>Hexapoda</taxon>
        <taxon>Insecta</taxon>
        <taxon>Pterygota</taxon>
        <taxon>Neoptera</taxon>
        <taxon>Endopterygota</taxon>
        <taxon>Coleoptera</taxon>
        <taxon>Polyphaga</taxon>
        <taxon>Scarabaeiformia</taxon>
        <taxon>Scarabaeidae</taxon>
        <taxon>Rutelinae</taxon>
        <taxon>Popillia</taxon>
    </lineage>
</organism>
<dbReference type="Proteomes" id="UP001458880">
    <property type="component" value="Unassembled WGS sequence"/>
</dbReference>
<gene>
    <name evidence="1" type="ORF">QE152_g24452</name>
</gene>
<comment type="caution">
    <text evidence="1">The sequence shown here is derived from an EMBL/GenBank/DDBJ whole genome shotgun (WGS) entry which is preliminary data.</text>
</comment>
<sequence length="89" mass="9679">MCYESAAAVTTAGTVITGAVPPAVYCNVLQFERTIPFGSIVGSSSVGNAAYSFRQRLLDLYEGTGYATKFRNHHYCELSDRTLESLPVH</sequence>
<protein>
    <submittedName>
        <fullName evidence="1">Uncharacterized protein</fullName>
    </submittedName>
</protein>
<evidence type="ECO:0000313" key="2">
    <source>
        <dbReference type="Proteomes" id="UP001458880"/>
    </source>
</evidence>
<reference evidence="1 2" key="1">
    <citation type="journal article" date="2024" name="BMC Genomics">
        <title>De novo assembly and annotation of Popillia japonica's genome with initial clues to its potential as an invasive pest.</title>
        <authorList>
            <person name="Cucini C."/>
            <person name="Boschi S."/>
            <person name="Funari R."/>
            <person name="Cardaioli E."/>
            <person name="Iannotti N."/>
            <person name="Marturano G."/>
            <person name="Paoli F."/>
            <person name="Bruttini M."/>
            <person name="Carapelli A."/>
            <person name="Frati F."/>
            <person name="Nardi F."/>
        </authorList>
    </citation>
    <scope>NUCLEOTIDE SEQUENCE [LARGE SCALE GENOMIC DNA]</scope>
    <source>
        <strain evidence="1">DMR45628</strain>
    </source>
</reference>
<accession>A0AAW1KFV7</accession>
<dbReference type="EMBL" id="JASPKY010000250">
    <property type="protein sequence ID" value="KAK9716926.1"/>
    <property type="molecule type" value="Genomic_DNA"/>
</dbReference>
<keyword evidence="2" id="KW-1185">Reference proteome</keyword>
<name>A0AAW1KFV7_POPJA</name>
<dbReference type="AlphaFoldDB" id="A0AAW1KFV7"/>
<evidence type="ECO:0000313" key="1">
    <source>
        <dbReference type="EMBL" id="KAK9716926.1"/>
    </source>
</evidence>
<proteinExistence type="predicted"/>